<dbReference type="PANTHER" id="PTHR43285">
    <property type="entry name" value="ANTHRANILATE PHOSPHORIBOSYLTRANSFERASE"/>
    <property type="match status" value="1"/>
</dbReference>
<dbReference type="SUPFAM" id="SSF47648">
    <property type="entry name" value="Nucleoside phosphorylase/phosphoribosyltransferase N-terminal domain"/>
    <property type="match status" value="1"/>
</dbReference>
<evidence type="ECO:0000259" key="5">
    <source>
        <dbReference type="Pfam" id="PF00591"/>
    </source>
</evidence>
<feature type="binding site" evidence="4">
    <location>
        <position position="93"/>
    </location>
    <ligand>
        <name>5-phospho-alpha-D-ribose 1-diphosphate</name>
        <dbReference type="ChEBI" id="CHEBI:58017"/>
    </ligand>
</feature>
<dbReference type="GO" id="GO:0016757">
    <property type="term" value="F:glycosyltransferase activity"/>
    <property type="evidence" value="ECO:0007669"/>
    <property type="project" value="UniProtKB-KW"/>
</dbReference>
<evidence type="ECO:0000259" key="6">
    <source>
        <dbReference type="Pfam" id="PF02885"/>
    </source>
</evidence>
<keyword evidence="4" id="KW-0479">Metal-binding</keyword>
<evidence type="ECO:0000256" key="3">
    <source>
        <dbReference type="ARBA" id="ARBA00022822"/>
    </source>
</evidence>
<keyword evidence="4" id="KW-0028">Amino-acid biosynthesis</keyword>
<feature type="binding site" evidence="4">
    <location>
        <position position="125"/>
    </location>
    <ligand>
        <name>5-phospho-alpha-D-ribose 1-diphosphate</name>
        <dbReference type="ChEBI" id="CHEBI:58017"/>
    </ligand>
</feature>
<feature type="binding site" evidence="4">
    <location>
        <position position="230"/>
    </location>
    <ligand>
        <name>Mg(2+)</name>
        <dbReference type="ChEBI" id="CHEBI:18420"/>
        <label>2</label>
    </ligand>
</feature>
<feature type="binding site" evidence="4">
    <location>
        <begin position="95"/>
        <end position="98"/>
    </location>
    <ligand>
        <name>5-phospho-alpha-D-ribose 1-diphosphate</name>
        <dbReference type="ChEBI" id="CHEBI:58017"/>
    </ligand>
</feature>
<feature type="domain" description="Glycosyl transferase family 3 N-terminal" evidence="6">
    <location>
        <begin position="8"/>
        <end position="67"/>
    </location>
</feature>
<reference evidence="8" key="1">
    <citation type="journal article" date="2019" name="Int. J. Syst. Evol. Microbiol.">
        <title>The Global Catalogue of Microorganisms (GCM) 10K type strain sequencing project: providing services to taxonomists for standard genome sequencing and annotation.</title>
        <authorList>
            <consortium name="The Broad Institute Genomics Platform"/>
            <consortium name="The Broad Institute Genome Sequencing Center for Infectious Disease"/>
            <person name="Wu L."/>
            <person name="Ma J."/>
        </authorList>
    </citation>
    <scope>NUCLEOTIDE SEQUENCE [LARGE SCALE GENOMIC DNA]</scope>
    <source>
        <strain evidence="8">NBRC 105857</strain>
    </source>
</reference>
<comment type="catalytic activity">
    <reaction evidence="4">
        <text>N-(5-phospho-beta-D-ribosyl)anthranilate + diphosphate = 5-phospho-alpha-D-ribose 1-diphosphate + anthranilate</text>
        <dbReference type="Rhea" id="RHEA:11768"/>
        <dbReference type="ChEBI" id="CHEBI:16567"/>
        <dbReference type="ChEBI" id="CHEBI:18277"/>
        <dbReference type="ChEBI" id="CHEBI:33019"/>
        <dbReference type="ChEBI" id="CHEBI:58017"/>
        <dbReference type="EC" id="2.4.2.18"/>
    </reaction>
</comment>
<dbReference type="InterPro" id="IPR005940">
    <property type="entry name" value="Anthranilate_Pribosyl_Tfrase"/>
</dbReference>
<evidence type="ECO:0000256" key="2">
    <source>
        <dbReference type="ARBA" id="ARBA00022679"/>
    </source>
</evidence>
<feature type="binding site" evidence="4">
    <location>
        <position position="171"/>
    </location>
    <ligand>
        <name>anthranilate</name>
        <dbReference type="ChEBI" id="CHEBI:16567"/>
        <label>2</label>
    </ligand>
</feature>
<comment type="caution">
    <text evidence="4">Lacks conserved residue(s) required for the propagation of feature annotation.</text>
</comment>
<dbReference type="InterPro" id="IPR036320">
    <property type="entry name" value="Glycosyl_Trfase_fam3_N_dom_sf"/>
</dbReference>
<keyword evidence="4" id="KW-0057">Aromatic amino acid biosynthesis</keyword>
<dbReference type="RefSeq" id="WP_284282025.1">
    <property type="nucleotide sequence ID" value="NZ_BSOJ01000030.1"/>
</dbReference>
<gene>
    <name evidence="4 7" type="primary">trpD</name>
    <name evidence="7" type="ORF">GCM10007875_23690</name>
</gene>
<feature type="domain" description="Glycosyl transferase family 3" evidence="5">
    <location>
        <begin position="79"/>
        <end position="329"/>
    </location>
</feature>
<keyword evidence="2 4" id="KW-0808">Transferase</keyword>
<name>A0ABQ5YS10_9BURK</name>
<dbReference type="PANTHER" id="PTHR43285:SF2">
    <property type="entry name" value="ANTHRANILATE PHOSPHORIBOSYLTRANSFERASE"/>
    <property type="match status" value="1"/>
</dbReference>
<dbReference type="SUPFAM" id="SSF52418">
    <property type="entry name" value="Nucleoside phosphorylase/phosphoribosyltransferase catalytic domain"/>
    <property type="match status" value="1"/>
</dbReference>
<comment type="similarity">
    <text evidence="4">Belongs to the anthranilate phosphoribosyltransferase family.</text>
</comment>
<feature type="binding site" evidence="4">
    <location>
        <position position="97"/>
    </location>
    <ligand>
        <name>Mg(2+)</name>
        <dbReference type="ChEBI" id="CHEBI:18420"/>
        <label>1</label>
    </ligand>
</feature>
<comment type="cofactor">
    <cofactor evidence="4">
        <name>Mg(2+)</name>
        <dbReference type="ChEBI" id="CHEBI:18420"/>
    </cofactor>
    <text evidence="4">Binds 2 magnesium ions per monomer.</text>
</comment>
<feature type="binding site" evidence="4">
    <location>
        <position position="85"/>
    </location>
    <ligand>
        <name>5-phospho-alpha-D-ribose 1-diphosphate</name>
        <dbReference type="ChEBI" id="CHEBI:58017"/>
    </ligand>
</feature>
<feature type="binding site" evidence="4">
    <location>
        <position position="231"/>
    </location>
    <ligand>
        <name>Mg(2+)</name>
        <dbReference type="ChEBI" id="CHEBI:18420"/>
        <label>2</label>
    </ligand>
</feature>
<dbReference type="Pfam" id="PF02885">
    <property type="entry name" value="Glycos_trans_3N"/>
    <property type="match status" value="1"/>
</dbReference>
<keyword evidence="8" id="KW-1185">Reference proteome</keyword>
<evidence type="ECO:0000313" key="7">
    <source>
        <dbReference type="EMBL" id="GLR27278.1"/>
    </source>
</evidence>
<dbReference type="HAMAP" id="MF_00211">
    <property type="entry name" value="TrpD"/>
    <property type="match status" value="1"/>
</dbReference>
<accession>A0ABQ5YS10</accession>
<dbReference type="Proteomes" id="UP001156664">
    <property type="component" value="Unassembled WGS sequence"/>
</dbReference>
<dbReference type="Gene3D" id="3.40.1030.10">
    <property type="entry name" value="Nucleoside phosphorylase/phosphoribosyltransferase catalytic domain"/>
    <property type="match status" value="1"/>
</dbReference>
<feature type="binding site" evidence="4">
    <location>
        <position position="231"/>
    </location>
    <ligand>
        <name>Mg(2+)</name>
        <dbReference type="ChEBI" id="CHEBI:18420"/>
        <label>1</label>
    </ligand>
</feature>
<comment type="function">
    <text evidence="4">Catalyzes the transfer of the phosphoribosyl group of 5-phosphorylribose-1-pyrophosphate (PRPP) to anthranilate to yield N-(5'-phosphoribosyl)-anthranilate (PRA).</text>
</comment>
<organism evidence="7 8">
    <name type="scientific">Limnobacter litoralis</name>
    <dbReference type="NCBI Taxonomy" id="481366"/>
    <lineage>
        <taxon>Bacteria</taxon>
        <taxon>Pseudomonadati</taxon>
        <taxon>Pseudomonadota</taxon>
        <taxon>Betaproteobacteria</taxon>
        <taxon>Burkholderiales</taxon>
        <taxon>Burkholderiaceae</taxon>
        <taxon>Limnobacter</taxon>
    </lineage>
</organism>
<evidence type="ECO:0000256" key="1">
    <source>
        <dbReference type="ARBA" id="ARBA00022676"/>
    </source>
</evidence>
<comment type="caution">
    <text evidence="7">The sequence shown here is derived from an EMBL/GenBank/DDBJ whole genome shotgun (WGS) entry which is preliminary data.</text>
</comment>
<feature type="binding site" evidence="4">
    <location>
        <begin position="113"/>
        <end position="121"/>
    </location>
    <ligand>
        <name>5-phospho-alpha-D-ribose 1-diphosphate</name>
        <dbReference type="ChEBI" id="CHEBI:58017"/>
    </ligand>
</feature>
<comment type="pathway">
    <text evidence="4">Amino-acid biosynthesis; L-tryptophan biosynthesis; L-tryptophan from chorismate: step 2/5.</text>
</comment>
<dbReference type="EC" id="2.4.2.18" evidence="4"/>
<keyword evidence="1 4" id="KW-0328">Glycosyltransferase</keyword>
<dbReference type="InterPro" id="IPR000312">
    <property type="entry name" value="Glycosyl_Trfase_fam3"/>
</dbReference>
<dbReference type="InterPro" id="IPR035902">
    <property type="entry name" value="Nuc_phospho_transferase"/>
</dbReference>
<feature type="binding site" evidence="4">
    <location>
        <begin position="88"/>
        <end position="89"/>
    </location>
    <ligand>
        <name>5-phospho-alpha-D-ribose 1-diphosphate</name>
        <dbReference type="ChEBI" id="CHEBI:58017"/>
    </ligand>
</feature>
<keyword evidence="4" id="KW-0460">Magnesium</keyword>
<dbReference type="EMBL" id="BSOJ01000030">
    <property type="protein sequence ID" value="GLR27278.1"/>
    <property type="molecule type" value="Genomic_DNA"/>
</dbReference>
<protein>
    <recommendedName>
        <fullName evidence="4">Anthranilate phosphoribosyltransferase</fullName>
        <ecNumber evidence="4">2.4.2.18</ecNumber>
    </recommendedName>
</protein>
<dbReference type="Pfam" id="PF00591">
    <property type="entry name" value="Glycos_transf_3"/>
    <property type="match status" value="1"/>
</dbReference>
<dbReference type="InterPro" id="IPR017459">
    <property type="entry name" value="Glycosyl_Trfase_fam3_N_dom"/>
</dbReference>
<dbReference type="NCBIfam" id="TIGR01245">
    <property type="entry name" value="trpD"/>
    <property type="match status" value="1"/>
</dbReference>
<evidence type="ECO:0000256" key="4">
    <source>
        <dbReference type="HAMAP-Rule" id="MF_00211"/>
    </source>
</evidence>
<feature type="binding site" evidence="4">
    <location>
        <position position="85"/>
    </location>
    <ligand>
        <name>anthranilate</name>
        <dbReference type="ChEBI" id="CHEBI:16567"/>
        <label>1</label>
    </ligand>
</feature>
<sequence length="346" mass="36593">MSYPDYTKVLSHLLAGLDLDHSTAKSVFQALLSGNLTPTQIAGLVVALRMKGETPTEVASAAEVMRELVTPVELPDDMPLVDLCGTGGDGAHTFNISTASMFVLAGAGVKVAKHGGRSVSSNSGSADVLELLGININLNATQVAQAIHTVGMGFMFAPNHHSAMRFAAPVRKELGVRTLFNNLGPLTNPAGARHQVMGVYSMELLELQAEVLKKLGSHHALIVHGSNGMDELCMECESHIAELREGEISRYSILPESVGLRQASHAPLGARSVQESKDKIMMALKGEGGVIADIVLLNAAAGMYAADQADSLKQGVEKARESVATGSALRKLQEYQEFTQSIAAKV</sequence>
<dbReference type="Gene3D" id="1.20.970.10">
    <property type="entry name" value="Transferase, Pyrimidine Nucleoside Phosphorylase, Chain C"/>
    <property type="match status" value="1"/>
</dbReference>
<proteinExistence type="inferred from homology"/>
<comment type="subunit">
    <text evidence="4">Homodimer.</text>
</comment>
<keyword evidence="3 4" id="KW-0822">Tryptophan biosynthesis</keyword>
<evidence type="ECO:0000313" key="8">
    <source>
        <dbReference type="Proteomes" id="UP001156664"/>
    </source>
</evidence>